<dbReference type="EMBL" id="CM001880">
    <property type="protein sequence ID" value="EOY01536.1"/>
    <property type="molecule type" value="Genomic_DNA"/>
</dbReference>
<accession>A0A061E997</accession>
<dbReference type="Gramene" id="EOY01536">
    <property type="protein sequence ID" value="EOY01536"/>
    <property type="gene ID" value="TCM_011404"/>
</dbReference>
<feature type="transmembrane region" description="Helical" evidence="1">
    <location>
        <begin position="77"/>
        <end position="95"/>
    </location>
</feature>
<protein>
    <submittedName>
        <fullName evidence="2">Uncharacterized protein</fullName>
    </submittedName>
</protein>
<evidence type="ECO:0000313" key="2">
    <source>
        <dbReference type="EMBL" id="EOY01536.1"/>
    </source>
</evidence>
<evidence type="ECO:0000313" key="3">
    <source>
        <dbReference type="Proteomes" id="UP000026915"/>
    </source>
</evidence>
<organism evidence="2 3">
    <name type="scientific">Theobroma cacao</name>
    <name type="common">Cacao</name>
    <name type="synonym">Cocoa</name>
    <dbReference type="NCBI Taxonomy" id="3641"/>
    <lineage>
        <taxon>Eukaryota</taxon>
        <taxon>Viridiplantae</taxon>
        <taxon>Streptophyta</taxon>
        <taxon>Embryophyta</taxon>
        <taxon>Tracheophyta</taxon>
        <taxon>Spermatophyta</taxon>
        <taxon>Magnoliopsida</taxon>
        <taxon>eudicotyledons</taxon>
        <taxon>Gunneridae</taxon>
        <taxon>Pentapetalae</taxon>
        <taxon>rosids</taxon>
        <taxon>malvids</taxon>
        <taxon>Malvales</taxon>
        <taxon>Malvaceae</taxon>
        <taxon>Byttnerioideae</taxon>
        <taxon>Theobroma</taxon>
    </lineage>
</organism>
<gene>
    <name evidence="2" type="ORF">TCM_011404</name>
</gene>
<dbReference type="InParanoid" id="A0A061E997"/>
<evidence type="ECO:0000256" key="1">
    <source>
        <dbReference type="SAM" id="Phobius"/>
    </source>
</evidence>
<keyword evidence="1" id="KW-0812">Transmembrane</keyword>
<name>A0A061E997_THECC</name>
<dbReference type="HOGENOM" id="CLU_1790387_0_0_1"/>
<keyword evidence="1" id="KW-1133">Transmembrane helix</keyword>
<dbReference type="AlphaFoldDB" id="A0A061E997"/>
<dbReference type="Proteomes" id="UP000026915">
    <property type="component" value="Chromosome 2"/>
</dbReference>
<keyword evidence="3" id="KW-1185">Reference proteome</keyword>
<proteinExistence type="predicted"/>
<reference evidence="2 3" key="1">
    <citation type="journal article" date="2013" name="Genome Biol.">
        <title>The genome sequence of the most widely cultivated cacao type and its use to identify candidate genes regulating pod color.</title>
        <authorList>
            <person name="Motamayor J.C."/>
            <person name="Mockaitis K."/>
            <person name="Schmutz J."/>
            <person name="Haiminen N."/>
            <person name="Iii D.L."/>
            <person name="Cornejo O."/>
            <person name="Findley S.D."/>
            <person name="Zheng P."/>
            <person name="Utro F."/>
            <person name="Royaert S."/>
            <person name="Saski C."/>
            <person name="Jenkins J."/>
            <person name="Podicheti R."/>
            <person name="Zhao M."/>
            <person name="Scheffler B.E."/>
            <person name="Stack J.C."/>
            <person name="Feltus F.A."/>
            <person name="Mustiga G.M."/>
            <person name="Amores F."/>
            <person name="Phillips W."/>
            <person name="Marelli J.P."/>
            <person name="May G.D."/>
            <person name="Shapiro H."/>
            <person name="Ma J."/>
            <person name="Bustamante C.D."/>
            <person name="Schnell R.J."/>
            <person name="Main D."/>
            <person name="Gilbert D."/>
            <person name="Parida L."/>
            <person name="Kuhn D.N."/>
        </authorList>
    </citation>
    <scope>NUCLEOTIDE SEQUENCE [LARGE SCALE GENOMIC DNA]</scope>
    <source>
        <strain evidence="3">cv. Matina 1-6</strain>
    </source>
</reference>
<sequence>MTFVIHSNKMCHDPELPIGPVTTAARPRQTFFTPNVDRNLARLSYQLRTSPKPQHHQEQQQQIAQDNMKKASVSMKFFIFLLFASSMVFSMVPGAQGQPCTTVADCKDLFCIDKTLECLDGRCQCVPTFGTKISCSKDFDCNKEV</sequence>
<keyword evidence="1" id="KW-0472">Membrane</keyword>